<evidence type="ECO:0008006" key="3">
    <source>
        <dbReference type="Google" id="ProtNLM"/>
    </source>
</evidence>
<keyword evidence="2" id="KW-1185">Reference proteome</keyword>
<protein>
    <recommendedName>
        <fullName evidence="3">ESX-1 secretion-associated protein</fullName>
    </recommendedName>
</protein>
<organism evidence="1 2">
    <name type="scientific">Nocardia xishanensis</name>
    <dbReference type="NCBI Taxonomy" id="238964"/>
    <lineage>
        <taxon>Bacteria</taxon>
        <taxon>Bacillati</taxon>
        <taxon>Actinomycetota</taxon>
        <taxon>Actinomycetes</taxon>
        <taxon>Mycobacteriales</taxon>
        <taxon>Nocardiaceae</taxon>
        <taxon>Nocardia</taxon>
    </lineage>
</organism>
<dbReference type="Proteomes" id="UP001611415">
    <property type="component" value="Unassembled WGS sequence"/>
</dbReference>
<proteinExistence type="predicted"/>
<evidence type="ECO:0000313" key="1">
    <source>
        <dbReference type="EMBL" id="MFI2472628.1"/>
    </source>
</evidence>
<evidence type="ECO:0000313" key="2">
    <source>
        <dbReference type="Proteomes" id="UP001611415"/>
    </source>
</evidence>
<comment type="caution">
    <text evidence="1">The sequence shown here is derived from an EMBL/GenBank/DDBJ whole genome shotgun (WGS) entry which is preliminary data.</text>
</comment>
<dbReference type="EMBL" id="JBIRYO010000002">
    <property type="protein sequence ID" value="MFI2472628.1"/>
    <property type="molecule type" value="Genomic_DNA"/>
</dbReference>
<sequence>MQPQDSAEPAPGGAVRPQLTALNQAVDEGRLWIDGVLVAEGAHERCARRYEQLADEVEAQIQVLSAAVSLPGFGGFASGDALRRGFENKAEGAIARLRDYADSARALAQTFRAAATAYTEADTELAAAVGGLDATGAAHA</sequence>
<accession>A0ABW7WUU4</accession>
<dbReference type="Gene3D" id="1.10.287.1060">
    <property type="entry name" value="ESAT-6-like"/>
    <property type="match status" value="1"/>
</dbReference>
<name>A0ABW7WUU4_9NOCA</name>
<reference evidence="1 2" key="1">
    <citation type="submission" date="2024-10" db="EMBL/GenBank/DDBJ databases">
        <title>The Natural Products Discovery Center: Release of the First 8490 Sequenced Strains for Exploring Actinobacteria Biosynthetic Diversity.</title>
        <authorList>
            <person name="Kalkreuter E."/>
            <person name="Kautsar S.A."/>
            <person name="Yang D."/>
            <person name="Bader C.D."/>
            <person name="Teijaro C.N."/>
            <person name="Fluegel L."/>
            <person name="Davis C.M."/>
            <person name="Simpson J.R."/>
            <person name="Lauterbach L."/>
            <person name="Steele A.D."/>
            <person name="Gui C."/>
            <person name="Meng S."/>
            <person name="Li G."/>
            <person name="Viehrig K."/>
            <person name="Ye F."/>
            <person name="Su P."/>
            <person name="Kiefer A.F."/>
            <person name="Nichols A."/>
            <person name="Cepeda A.J."/>
            <person name="Yan W."/>
            <person name="Fan B."/>
            <person name="Jiang Y."/>
            <person name="Adhikari A."/>
            <person name="Zheng C.-J."/>
            <person name="Schuster L."/>
            <person name="Cowan T.M."/>
            <person name="Smanski M.J."/>
            <person name="Chevrette M.G."/>
            <person name="De Carvalho L.P.S."/>
            <person name="Shen B."/>
        </authorList>
    </citation>
    <scope>NUCLEOTIDE SEQUENCE [LARGE SCALE GENOMIC DNA]</scope>
    <source>
        <strain evidence="1 2">NPDC019275</strain>
    </source>
</reference>
<dbReference type="RefSeq" id="WP_357401523.1">
    <property type="nucleotide sequence ID" value="NZ_JBEYCD010000002.1"/>
</dbReference>
<gene>
    <name evidence="1" type="ORF">ACH49W_04555</name>
</gene>